<dbReference type="GO" id="GO:0019901">
    <property type="term" value="F:protein kinase binding"/>
    <property type="evidence" value="ECO:0007669"/>
    <property type="project" value="InterPro"/>
</dbReference>
<keyword evidence="2" id="KW-1185">Reference proteome</keyword>
<gene>
    <name evidence="1" type="ORF">HK100_001791</name>
</gene>
<dbReference type="Proteomes" id="UP001211907">
    <property type="component" value="Unassembled WGS sequence"/>
</dbReference>
<dbReference type="PANTHER" id="PTHR15615:SF108">
    <property type="entry name" value="PROTEIN CNPPD1"/>
    <property type="match status" value="1"/>
</dbReference>
<dbReference type="PANTHER" id="PTHR15615">
    <property type="match status" value="1"/>
</dbReference>
<name>A0AAD5TCG9_9FUNG</name>
<evidence type="ECO:0000313" key="1">
    <source>
        <dbReference type="EMBL" id="KAJ3142538.1"/>
    </source>
</evidence>
<comment type="caution">
    <text evidence="1">The sequence shown here is derived from an EMBL/GenBank/DDBJ whole genome shotgun (WGS) entry which is preliminary data.</text>
</comment>
<dbReference type="AlphaFoldDB" id="A0AAD5TCG9"/>
<proteinExistence type="predicted"/>
<organism evidence="1 2">
    <name type="scientific">Physocladia obscura</name>
    <dbReference type="NCBI Taxonomy" id="109957"/>
    <lineage>
        <taxon>Eukaryota</taxon>
        <taxon>Fungi</taxon>
        <taxon>Fungi incertae sedis</taxon>
        <taxon>Chytridiomycota</taxon>
        <taxon>Chytridiomycota incertae sedis</taxon>
        <taxon>Chytridiomycetes</taxon>
        <taxon>Chytridiales</taxon>
        <taxon>Chytriomycetaceae</taxon>
        <taxon>Physocladia</taxon>
    </lineage>
</organism>
<sequence>MSSTTLNTRPPDDAILRQLTGKTTKKFNLIESSGKYLETLLSNLLPHHRDNTASLKNFSQYLFSFLGLNKEVLLTSETLIVRFFEYHNDNNGLKNDGSQVVLVLASPMSDPALPFRLLLSSFLVAHKYLSETPISNARVSAACHNLFSASEISRLELMFLRHIHFDLVVEDAGTQTQWAHTIRRLTERTAVSVISLDGSDNNGGCGADILRLSDATSGSGATFAISCATGTPSGRFSGGSSVYYDGADYAYDDDVTQHGMVYGGDACSISDQMDKIGLATTLGL</sequence>
<dbReference type="InterPro" id="IPR036915">
    <property type="entry name" value="Cyclin-like_sf"/>
</dbReference>
<dbReference type="Gene3D" id="1.10.472.10">
    <property type="entry name" value="Cyclin-like"/>
    <property type="match status" value="1"/>
</dbReference>
<accession>A0AAD5TCG9</accession>
<protein>
    <submittedName>
        <fullName evidence="1">Uncharacterized protein</fullName>
    </submittedName>
</protein>
<evidence type="ECO:0000313" key="2">
    <source>
        <dbReference type="Proteomes" id="UP001211907"/>
    </source>
</evidence>
<dbReference type="SUPFAM" id="SSF47954">
    <property type="entry name" value="Cyclin-like"/>
    <property type="match status" value="1"/>
</dbReference>
<reference evidence="1" key="1">
    <citation type="submission" date="2020-05" db="EMBL/GenBank/DDBJ databases">
        <title>Phylogenomic resolution of chytrid fungi.</title>
        <authorList>
            <person name="Stajich J.E."/>
            <person name="Amses K."/>
            <person name="Simmons R."/>
            <person name="Seto K."/>
            <person name="Myers J."/>
            <person name="Bonds A."/>
            <person name="Quandt C.A."/>
            <person name="Barry K."/>
            <person name="Liu P."/>
            <person name="Grigoriev I."/>
            <person name="Longcore J.E."/>
            <person name="James T.Y."/>
        </authorList>
    </citation>
    <scope>NUCLEOTIDE SEQUENCE</scope>
    <source>
        <strain evidence="1">JEL0513</strain>
    </source>
</reference>
<dbReference type="InterPro" id="IPR013922">
    <property type="entry name" value="Cyclin_PHO80-like"/>
</dbReference>
<dbReference type="EMBL" id="JADGJH010000014">
    <property type="protein sequence ID" value="KAJ3142538.1"/>
    <property type="molecule type" value="Genomic_DNA"/>
</dbReference>